<keyword evidence="4" id="KW-1185">Reference proteome</keyword>
<comment type="caution">
    <text evidence="3">The sequence shown here is derived from an EMBL/GenBank/DDBJ whole genome shotgun (WGS) entry which is preliminary data.</text>
</comment>
<dbReference type="Proteomes" id="UP000053317">
    <property type="component" value="Unassembled WGS sequence"/>
</dbReference>
<protein>
    <recommendedName>
        <fullName evidence="5">SWI5-dependent HO expression protein 3</fullName>
    </recommendedName>
</protein>
<keyword evidence="1" id="KW-0175">Coiled coil</keyword>
<feature type="region of interest" description="Disordered" evidence="2">
    <location>
        <begin position="1"/>
        <end position="74"/>
    </location>
</feature>
<name>A0A0G2GT54_PHACM</name>
<reference evidence="3 4" key="1">
    <citation type="submission" date="2015-05" db="EMBL/GenBank/DDBJ databases">
        <title>Distinctive expansion of gene families associated with plant cell wall degradation and secondary metabolism in the genomes of grapevine trunk pathogens.</title>
        <authorList>
            <person name="Lawrence D.P."/>
            <person name="Travadon R."/>
            <person name="Rolshausen P.E."/>
            <person name="Baumgartner K."/>
        </authorList>
    </citation>
    <scope>NUCLEOTIDE SEQUENCE [LARGE SCALE GENOMIC DNA]</scope>
    <source>
        <strain evidence="3">UCRPC4</strain>
    </source>
</reference>
<dbReference type="OrthoDB" id="3918393at2759"/>
<organism evidence="3 4">
    <name type="scientific">Phaeomoniella chlamydospora</name>
    <name type="common">Phaeoacremonium chlamydosporum</name>
    <dbReference type="NCBI Taxonomy" id="158046"/>
    <lineage>
        <taxon>Eukaryota</taxon>
        <taxon>Fungi</taxon>
        <taxon>Dikarya</taxon>
        <taxon>Ascomycota</taxon>
        <taxon>Pezizomycotina</taxon>
        <taxon>Eurotiomycetes</taxon>
        <taxon>Chaetothyriomycetidae</taxon>
        <taxon>Phaeomoniellales</taxon>
        <taxon>Phaeomoniellaceae</taxon>
        <taxon>Phaeomoniella</taxon>
    </lineage>
</organism>
<evidence type="ECO:0000256" key="2">
    <source>
        <dbReference type="SAM" id="MobiDB-lite"/>
    </source>
</evidence>
<feature type="coiled-coil region" evidence="1">
    <location>
        <begin position="235"/>
        <end position="300"/>
    </location>
</feature>
<evidence type="ECO:0008006" key="5">
    <source>
        <dbReference type="Google" id="ProtNLM"/>
    </source>
</evidence>
<gene>
    <name evidence="3" type="ORF">UCRPC4_g01497</name>
</gene>
<proteinExistence type="predicted"/>
<feature type="compositionally biased region" description="Polar residues" evidence="2">
    <location>
        <begin position="1"/>
        <end position="10"/>
    </location>
</feature>
<dbReference type="EMBL" id="LCWF01000035">
    <property type="protein sequence ID" value="KKY26478.1"/>
    <property type="molecule type" value="Genomic_DNA"/>
</dbReference>
<evidence type="ECO:0000313" key="3">
    <source>
        <dbReference type="EMBL" id="KKY26478.1"/>
    </source>
</evidence>
<sequence length="344" mass="38572">MKSRSRSASGSPRDLVRLRAWRVDGPGDPPQVSLDEVGGKLNMDNGLFGDPGTPEKQPNAGSLKRSPSSPLVGPTLRSVSAALMSPIDEPPSGNTWSSAVGHASTGKSGRVIERLQGDIDRLTRDKLVWKARFEEAEKTNETLSTRNTFLMDRNSNLEQSHEANMRQLARKDRMIEESREDMRKERAKTVAAERAAQAAAQTEEEWREVAAKARALAQQKEHEYESIASCRHMDFDRQQNALNGLKNNLEGLIKDREVDKEAQRRLEIIAEQQSQTIKQLEELNRKLSATNQAYRAEIDNNLSGLLAHARQRSETIDNVVEDMHNARDKMRWVVNVQENVSGTG</sequence>
<reference evidence="3 4" key="2">
    <citation type="submission" date="2015-05" db="EMBL/GenBank/DDBJ databases">
        <authorList>
            <person name="Morales-Cruz A."/>
            <person name="Amrine K.C."/>
            <person name="Cantu D."/>
        </authorList>
    </citation>
    <scope>NUCLEOTIDE SEQUENCE [LARGE SCALE GENOMIC DNA]</scope>
    <source>
        <strain evidence="3">UCRPC4</strain>
    </source>
</reference>
<evidence type="ECO:0000313" key="4">
    <source>
        <dbReference type="Proteomes" id="UP000053317"/>
    </source>
</evidence>
<evidence type="ECO:0000256" key="1">
    <source>
        <dbReference type="SAM" id="Coils"/>
    </source>
</evidence>
<dbReference type="AlphaFoldDB" id="A0A0G2GT54"/>
<accession>A0A0G2GT54</accession>